<keyword evidence="2" id="KW-1185">Reference proteome</keyword>
<dbReference type="RefSeq" id="XP_024574290.1">
    <property type="nucleotide sequence ID" value="XM_024723299.1"/>
</dbReference>
<dbReference type="EMBL" id="CCYD01000291">
    <property type="protein sequence ID" value="CEG37921.1"/>
    <property type="molecule type" value="Genomic_DNA"/>
</dbReference>
<dbReference type="AlphaFoldDB" id="A0A0P1AAS1"/>
<accession>A0A0P1AAS1</accession>
<dbReference type="OrthoDB" id="123946at2759"/>
<evidence type="ECO:0000313" key="2">
    <source>
        <dbReference type="Proteomes" id="UP000054928"/>
    </source>
</evidence>
<evidence type="ECO:0000313" key="1">
    <source>
        <dbReference type="EMBL" id="CEG37921.1"/>
    </source>
</evidence>
<sequence>MTASFFREKILKSTQRYSTLGLVGIAASIVPHLLSGMTPNEYAAICKMKLGSQNLLTDTSWIKWAYFVCNQRVNGQMEPYRKIILAMKEFFTPEDLDIIFERALQTSQTRVVAAPLLEHEPIINHRLTRIMLDKIDRRDFFCVRFHQWVNYIELQSGTQNREAAVFVELMYLIDFYGETDLVQILTSRENQNELGQKYLEALSVIWLNKKKSPVDVVDMVVRTERDVCNFLYGGFKAFSPRVWVSYHLKYYEIYRNEAQTVTLLDTLTSAVGPARVAIILRLAQKSPDSSAREWGRYFQNEQYKEWFTKGLTHEAVYKTIANDLTIHPWEILERYHIADYVGNEYAKAIHNPGFEKKQEARV</sequence>
<name>A0A0P1AAS1_PLAHL</name>
<organism evidence="1 2">
    <name type="scientific">Plasmopara halstedii</name>
    <name type="common">Downy mildew of sunflower</name>
    <dbReference type="NCBI Taxonomy" id="4781"/>
    <lineage>
        <taxon>Eukaryota</taxon>
        <taxon>Sar</taxon>
        <taxon>Stramenopiles</taxon>
        <taxon>Oomycota</taxon>
        <taxon>Peronosporomycetes</taxon>
        <taxon>Peronosporales</taxon>
        <taxon>Peronosporaceae</taxon>
        <taxon>Plasmopara</taxon>
    </lineage>
</organism>
<proteinExistence type="predicted"/>
<evidence type="ECO:0008006" key="3">
    <source>
        <dbReference type="Google" id="ProtNLM"/>
    </source>
</evidence>
<dbReference type="Proteomes" id="UP000054928">
    <property type="component" value="Unassembled WGS sequence"/>
</dbReference>
<dbReference type="GeneID" id="36401023"/>
<protein>
    <recommendedName>
        <fullName evidence="3">RxLR-like protein</fullName>
    </recommendedName>
</protein>
<reference evidence="2" key="1">
    <citation type="submission" date="2014-09" db="EMBL/GenBank/DDBJ databases">
        <authorList>
            <person name="Sharma Rahul"/>
            <person name="Thines Marco"/>
        </authorList>
    </citation>
    <scope>NUCLEOTIDE SEQUENCE [LARGE SCALE GENOMIC DNA]</scope>
</reference>